<comment type="caution">
    <text evidence="2">The sequence shown here is derived from an EMBL/GenBank/DDBJ whole genome shotgun (WGS) entry which is preliminary data.</text>
</comment>
<evidence type="ECO:0000313" key="3">
    <source>
        <dbReference type="Proteomes" id="UP000499080"/>
    </source>
</evidence>
<evidence type="ECO:0000313" key="2">
    <source>
        <dbReference type="EMBL" id="GBO35015.1"/>
    </source>
</evidence>
<protein>
    <submittedName>
        <fullName evidence="2">Uncharacterized protein</fullName>
    </submittedName>
</protein>
<dbReference type="AlphaFoldDB" id="A0A4Y2WC21"/>
<evidence type="ECO:0000313" key="1">
    <source>
        <dbReference type="EMBL" id="GBO34982.1"/>
    </source>
</evidence>
<reference evidence="2 3" key="1">
    <citation type="journal article" date="2019" name="Sci. Rep.">
        <title>Orb-weaving spider Araneus ventricosus genome elucidates the spidroin gene catalogue.</title>
        <authorList>
            <person name="Kono N."/>
            <person name="Nakamura H."/>
            <person name="Ohtoshi R."/>
            <person name="Moran D.A.P."/>
            <person name="Shinohara A."/>
            <person name="Yoshida Y."/>
            <person name="Fujiwara M."/>
            <person name="Mori M."/>
            <person name="Tomita M."/>
            <person name="Arakawa K."/>
        </authorList>
    </citation>
    <scope>NUCLEOTIDE SEQUENCE [LARGE SCALE GENOMIC DNA]</scope>
</reference>
<name>A0A4Y2WC21_ARAVE</name>
<keyword evidence="3" id="KW-1185">Reference proteome</keyword>
<sequence length="167" mass="19034">MPVSIDCFTDGTNASANMVIMWENNMFHCLSTLSISDFVNKPFLSEDLLPYFLNYLRMPPMVACPPPPSMFERNRKNSTLLYILYGEKPSNSSPCPNIGPILINFTSYGSFEPQGSLAPHHLPFSRKIEKLNFGIFLQPLQPTIRQFISPSFKHNCRLIILWANSCR</sequence>
<dbReference type="EMBL" id="BGPR01058905">
    <property type="protein sequence ID" value="GBO34982.1"/>
    <property type="molecule type" value="Genomic_DNA"/>
</dbReference>
<dbReference type="Proteomes" id="UP000499080">
    <property type="component" value="Unassembled WGS sequence"/>
</dbReference>
<gene>
    <name evidence="1" type="ORF">AVEN_105826_1</name>
    <name evidence="2" type="ORF">AVEN_185197_1</name>
</gene>
<proteinExistence type="predicted"/>
<accession>A0A4Y2WC21</accession>
<organism evidence="2 3">
    <name type="scientific">Araneus ventricosus</name>
    <name type="common">Orbweaver spider</name>
    <name type="synonym">Epeira ventricosa</name>
    <dbReference type="NCBI Taxonomy" id="182803"/>
    <lineage>
        <taxon>Eukaryota</taxon>
        <taxon>Metazoa</taxon>
        <taxon>Ecdysozoa</taxon>
        <taxon>Arthropoda</taxon>
        <taxon>Chelicerata</taxon>
        <taxon>Arachnida</taxon>
        <taxon>Araneae</taxon>
        <taxon>Araneomorphae</taxon>
        <taxon>Entelegynae</taxon>
        <taxon>Araneoidea</taxon>
        <taxon>Araneidae</taxon>
        <taxon>Araneus</taxon>
    </lineage>
</organism>
<dbReference type="EMBL" id="BGPR01058932">
    <property type="protein sequence ID" value="GBO35015.1"/>
    <property type="molecule type" value="Genomic_DNA"/>
</dbReference>